<dbReference type="Gramene" id="TVU08567">
    <property type="protein sequence ID" value="TVU08567"/>
    <property type="gene ID" value="EJB05_41976"/>
</dbReference>
<feature type="region of interest" description="Disordered" evidence="1">
    <location>
        <begin position="24"/>
        <end position="49"/>
    </location>
</feature>
<feature type="compositionally biased region" description="Low complexity" evidence="1">
    <location>
        <begin position="86"/>
        <end position="97"/>
    </location>
</feature>
<accession>A0A5J9TBJ1</accession>
<dbReference type="OrthoDB" id="10665603at2759"/>
<organism evidence="2 3">
    <name type="scientific">Eragrostis curvula</name>
    <name type="common">weeping love grass</name>
    <dbReference type="NCBI Taxonomy" id="38414"/>
    <lineage>
        <taxon>Eukaryota</taxon>
        <taxon>Viridiplantae</taxon>
        <taxon>Streptophyta</taxon>
        <taxon>Embryophyta</taxon>
        <taxon>Tracheophyta</taxon>
        <taxon>Spermatophyta</taxon>
        <taxon>Magnoliopsida</taxon>
        <taxon>Liliopsida</taxon>
        <taxon>Poales</taxon>
        <taxon>Poaceae</taxon>
        <taxon>PACMAD clade</taxon>
        <taxon>Chloridoideae</taxon>
        <taxon>Eragrostideae</taxon>
        <taxon>Eragrostidinae</taxon>
        <taxon>Eragrostis</taxon>
    </lineage>
</organism>
<evidence type="ECO:0000313" key="3">
    <source>
        <dbReference type="Proteomes" id="UP000324897"/>
    </source>
</evidence>
<sequence>MNTTLLAAASFFRSGYRIPLPAAVPRKHGTPSPAAGVGDRGGGDEACGSAAATAAAERSERAMILESRSRARAPGRRKRCGLTPPRWRSSARGAAGRRAGERRRRSIGRRGGADAWRAGSGAGGRFGIERGFGGGDLGEEGSGDFMVAGGVARWRETKTRRGGKTMNRMEGDPEKGGEGGVRVTTRSANNGKGKGNAQRCNARRIIKLLAMVEEVTLSSSVYYTALRSFSSVLVILLASVYRAQAL</sequence>
<feature type="region of interest" description="Disordered" evidence="1">
    <location>
        <begin position="158"/>
        <end position="196"/>
    </location>
</feature>
<keyword evidence="3" id="KW-1185">Reference proteome</keyword>
<gene>
    <name evidence="2" type="ORF">EJB05_41976</name>
</gene>
<reference evidence="2 3" key="1">
    <citation type="journal article" date="2019" name="Sci. Rep.">
        <title>A high-quality genome of Eragrostis curvula grass provides insights into Poaceae evolution and supports new strategies to enhance forage quality.</title>
        <authorList>
            <person name="Carballo J."/>
            <person name="Santos B.A.C.M."/>
            <person name="Zappacosta D."/>
            <person name="Garbus I."/>
            <person name="Selva J.P."/>
            <person name="Gallo C.A."/>
            <person name="Diaz A."/>
            <person name="Albertini E."/>
            <person name="Caccamo M."/>
            <person name="Echenique V."/>
        </authorList>
    </citation>
    <scope>NUCLEOTIDE SEQUENCE [LARGE SCALE GENOMIC DNA]</scope>
    <source>
        <strain evidence="3">cv. Victoria</strain>
        <tissue evidence="2">Leaf</tissue>
    </source>
</reference>
<comment type="caution">
    <text evidence="2">The sequence shown here is derived from an EMBL/GenBank/DDBJ whole genome shotgun (WGS) entry which is preliminary data.</text>
</comment>
<feature type="compositionally biased region" description="Basic and acidic residues" evidence="1">
    <location>
        <begin position="167"/>
        <end position="177"/>
    </location>
</feature>
<feature type="non-terminal residue" evidence="2">
    <location>
        <position position="1"/>
    </location>
</feature>
<feature type="region of interest" description="Disordered" evidence="1">
    <location>
        <begin position="68"/>
        <end position="127"/>
    </location>
</feature>
<protein>
    <submittedName>
        <fullName evidence="2">Uncharacterized protein</fullName>
    </submittedName>
</protein>
<dbReference type="EMBL" id="RWGY01000039">
    <property type="protein sequence ID" value="TVU08567.1"/>
    <property type="molecule type" value="Genomic_DNA"/>
</dbReference>
<evidence type="ECO:0000313" key="2">
    <source>
        <dbReference type="EMBL" id="TVU08567.1"/>
    </source>
</evidence>
<dbReference type="Proteomes" id="UP000324897">
    <property type="component" value="Chromosome 3"/>
</dbReference>
<dbReference type="AlphaFoldDB" id="A0A5J9TBJ1"/>
<name>A0A5J9TBJ1_9POAL</name>
<evidence type="ECO:0000256" key="1">
    <source>
        <dbReference type="SAM" id="MobiDB-lite"/>
    </source>
</evidence>
<feature type="compositionally biased region" description="Basic residues" evidence="1">
    <location>
        <begin position="70"/>
        <end position="80"/>
    </location>
</feature>
<proteinExistence type="predicted"/>